<comment type="caution">
    <text evidence="1">The sequence shown here is derived from an EMBL/GenBank/DDBJ whole genome shotgun (WGS) entry which is preliminary data.</text>
</comment>
<dbReference type="Proteomes" id="UP000215914">
    <property type="component" value="Unassembled WGS sequence"/>
</dbReference>
<reference evidence="1" key="1">
    <citation type="journal article" date="2017" name="Nature">
        <title>The sunflower genome provides insights into oil metabolism, flowering and Asterid evolution.</title>
        <authorList>
            <person name="Badouin H."/>
            <person name="Gouzy J."/>
            <person name="Grassa C.J."/>
            <person name="Murat F."/>
            <person name="Staton S.E."/>
            <person name="Cottret L."/>
            <person name="Lelandais-Briere C."/>
            <person name="Owens G.L."/>
            <person name="Carrere S."/>
            <person name="Mayjonade B."/>
            <person name="Legrand L."/>
            <person name="Gill N."/>
            <person name="Kane N.C."/>
            <person name="Bowers J.E."/>
            <person name="Hubner S."/>
            <person name="Bellec A."/>
            <person name="Berard A."/>
            <person name="Berges H."/>
            <person name="Blanchet N."/>
            <person name="Boniface M.C."/>
            <person name="Brunel D."/>
            <person name="Catrice O."/>
            <person name="Chaidir N."/>
            <person name="Claudel C."/>
            <person name="Donnadieu C."/>
            <person name="Faraut T."/>
            <person name="Fievet G."/>
            <person name="Helmstetter N."/>
            <person name="King M."/>
            <person name="Knapp S.J."/>
            <person name="Lai Z."/>
            <person name="Le Paslier M.C."/>
            <person name="Lippi Y."/>
            <person name="Lorenzon L."/>
            <person name="Mandel J.R."/>
            <person name="Marage G."/>
            <person name="Marchand G."/>
            <person name="Marquand E."/>
            <person name="Bret-Mestries E."/>
            <person name="Morien E."/>
            <person name="Nambeesan S."/>
            <person name="Nguyen T."/>
            <person name="Pegot-Espagnet P."/>
            <person name="Pouilly N."/>
            <person name="Raftis F."/>
            <person name="Sallet E."/>
            <person name="Schiex T."/>
            <person name="Thomas J."/>
            <person name="Vandecasteele C."/>
            <person name="Vares D."/>
            <person name="Vear F."/>
            <person name="Vautrin S."/>
            <person name="Crespi M."/>
            <person name="Mangin B."/>
            <person name="Burke J.M."/>
            <person name="Salse J."/>
            <person name="Munos S."/>
            <person name="Vincourt P."/>
            <person name="Rieseberg L.H."/>
            <person name="Langlade N.B."/>
        </authorList>
    </citation>
    <scope>NUCLEOTIDE SEQUENCE</scope>
    <source>
        <tissue evidence="1">Leaves</tissue>
    </source>
</reference>
<sequence>MIPRSCDSSKNLKYNPTPNNYHHTLGVQIINLTTTTKYILKQKKNIKLKQLTPNLCMPGETGGGAAASVAGETIVIFFARTVILVSSVA</sequence>
<keyword evidence="2" id="KW-1185">Reference proteome</keyword>
<evidence type="ECO:0000313" key="2">
    <source>
        <dbReference type="Proteomes" id="UP000215914"/>
    </source>
</evidence>
<organism evidence="1 2">
    <name type="scientific">Helianthus annuus</name>
    <name type="common">Common sunflower</name>
    <dbReference type="NCBI Taxonomy" id="4232"/>
    <lineage>
        <taxon>Eukaryota</taxon>
        <taxon>Viridiplantae</taxon>
        <taxon>Streptophyta</taxon>
        <taxon>Embryophyta</taxon>
        <taxon>Tracheophyta</taxon>
        <taxon>Spermatophyta</taxon>
        <taxon>Magnoliopsida</taxon>
        <taxon>eudicotyledons</taxon>
        <taxon>Gunneridae</taxon>
        <taxon>Pentapetalae</taxon>
        <taxon>asterids</taxon>
        <taxon>campanulids</taxon>
        <taxon>Asterales</taxon>
        <taxon>Asteraceae</taxon>
        <taxon>Asteroideae</taxon>
        <taxon>Heliantheae alliance</taxon>
        <taxon>Heliantheae</taxon>
        <taxon>Helianthus</taxon>
    </lineage>
</organism>
<reference evidence="1" key="2">
    <citation type="submission" date="2020-06" db="EMBL/GenBank/DDBJ databases">
        <title>Helianthus annuus Genome sequencing and assembly Release 2.</title>
        <authorList>
            <person name="Gouzy J."/>
            <person name="Langlade N."/>
            <person name="Munos S."/>
        </authorList>
    </citation>
    <scope>NUCLEOTIDE SEQUENCE</scope>
    <source>
        <tissue evidence="1">Leaves</tissue>
    </source>
</reference>
<dbReference type="EMBL" id="MNCJ02000326">
    <property type="protein sequence ID" value="KAF5780383.1"/>
    <property type="molecule type" value="Genomic_DNA"/>
</dbReference>
<gene>
    <name evidence="1" type="ORF">HanXRQr2_Chr11g0471271</name>
</gene>
<name>A0A9K3MZ01_HELAN</name>
<protein>
    <submittedName>
        <fullName evidence="1">Uncharacterized protein</fullName>
    </submittedName>
</protein>
<proteinExistence type="predicted"/>
<evidence type="ECO:0000313" key="1">
    <source>
        <dbReference type="EMBL" id="KAF5780383.1"/>
    </source>
</evidence>
<dbReference type="AlphaFoldDB" id="A0A9K3MZ01"/>
<accession>A0A9K3MZ01</accession>
<dbReference type="Gramene" id="mRNA:HanXRQr2_Chr11g0471271">
    <property type="protein sequence ID" value="CDS:HanXRQr2_Chr11g0471271.1"/>
    <property type="gene ID" value="HanXRQr2_Chr11g0471271"/>
</dbReference>